<evidence type="ECO:0000256" key="1">
    <source>
        <dbReference type="SAM" id="MobiDB-lite"/>
    </source>
</evidence>
<dbReference type="EMBL" id="CP014230">
    <property type="protein sequence ID" value="AMD91765.1"/>
    <property type="molecule type" value="Genomic_DNA"/>
</dbReference>
<dbReference type="Pfam" id="PF13469">
    <property type="entry name" value="Sulfotransfer_3"/>
    <property type="match status" value="1"/>
</dbReference>
<evidence type="ECO:0000313" key="3">
    <source>
        <dbReference type="Proteomes" id="UP000063964"/>
    </source>
</evidence>
<dbReference type="SUPFAM" id="SSF52540">
    <property type="entry name" value="P-loop containing nucleoside triphosphate hydrolases"/>
    <property type="match status" value="1"/>
</dbReference>
<evidence type="ECO:0008006" key="4">
    <source>
        <dbReference type="Google" id="ProtNLM"/>
    </source>
</evidence>
<organism evidence="2 3">
    <name type="scientific">Desulfomicrobium orale DSM 12838</name>
    <dbReference type="NCBI Taxonomy" id="888061"/>
    <lineage>
        <taxon>Bacteria</taxon>
        <taxon>Pseudomonadati</taxon>
        <taxon>Thermodesulfobacteriota</taxon>
        <taxon>Desulfovibrionia</taxon>
        <taxon>Desulfovibrionales</taxon>
        <taxon>Desulfomicrobiaceae</taxon>
        <taxon>Desulfomicrobium</taxon>
    </lineage>
</organism>
<feature type="compositionally biased region" description="Basic and acidic residues" evidence="1">
    <location>
        <begin position="324"/>
        <end position="333"/>
    </location>
</feature>
<dbReference type="RefSeq" id="WP_066601848.1">
    <property type="nucleotide sequence ID" value="NZ_CP014230.1"/>
</dbReference>
<keyword evidence="3" id="KW-1185">Reference proteome</keyword>
<evidence type="ECO:0000313" key="2">
    <source>
        <dbReference type="EMBL" id="AMD91765.1"/>
    </source>
</evidence>
<dbReference type="STRING" id="888061.AXF15_00615"/>
<feature type="region of interest" description="Disordered" evidence="1">
    <location>
        <begin position="320"/>
        <end position="340"/>
    </location>
</feature>
<dbReference type="Gene3D" id="3.40.50.300">
    <property type="entry name" value="P-loop containing nucleotide triphosphate hydrolases"/>
    <property type="match status" value="1"/>
</dbReference>
<dbReference type="AlphaFoldDB" id="A0A0X8JN17"/>
<name>A0A0X8JN17_9BACT</name>
<dbReference type="KEGG" id="doa:AXF15_00615"/>
<accession>A0A0X8JN17</accession>
<protein>
    <recommendedName>
        <fullName evidence="4">Sulfotransferase domain-containing protein</fullName>
    </recommendedName>
</protein>
<reference evidence="3" key="1">
    <citation type="submission" date="2016-02" db="EMBL/GenBank/DDBJ databases">
        <authorList>
            <person name="Holder M.E."/>
            <person name="Ajami N.J."/>
            <person name="Petrosino J.F."/>
        </authorList>
    </citation>
    <scope>NUCLEOTIDE SEQUENCE [LARGE SCALE GENOMIC DNA]</scope>
    <source>
        <strain evidence="3">DSM 12838</strain>
    </source>
</reference>
<sequence>MTAACFADFSARVNLALVVDHSGRAGNAFFLSLFDQHPEVVSCPWMHYVYSYATHLFDGQDEIPAREALRVWPRQQYFALIYAEPNPQREALIRKMGSDPAARIDRHAVRRAFHGVLKEKRTITRRELILATYFAYLTGLGRDPARARYILLSDAISLRTESVFGGYSGKILDLAKADFPEAVFIHLVRDPRAGFASTNHQFINQLGNMYGVHWGNALSRLRRCLRLDFDWDSVFVFGFWLMYFRQTHAAITRKRAQYTRQFMMVKNEDLNLDFLRTMRQISTHLGIAWFDDWDAGQDFTPTMLGMPWLGTGAYNNAYSPQSRLENDSPDQARRSAGPNRHVTERWKSRLAPREILLIETFLWPEFGMYGYQTRHDARPGLWQWLGALLPPLRGELPAPRWVLAGWKQGFRVFLDRVFFSAVWPAYYLLARYAFLRVVFGTKVFGDDDGTREKNSAQ</sequence>
<dbReference type="OrthoDB" id="5461263at2"/>
<dbReference type="InterPro" id="IPR027417">
    <property type="entry name" value="P-loop_NTPase"/>
</dbReference>
<dbReference type="Proteomes" id="UP000063964">
    <property type="component" value="Chromosome"/>
</dbReference>
<proteinExistence type="predicted"/>
<gene>
    <name evidence="2" type="ORF">AXF15_00615</name>
</gene>